<reference evidence="16 17" key="1">
    <citation type="submission" date="2019-09" db="EMBL/GenBank/DDBJ databases">
        <title>Bird 10,000 Genomes (B10K) Project - Family phase.</title>
        <authorList>
            <person name="Zhang G."/>
        </authorList>
    </citation>
    <scope>NUCLEOTIDE SEQUENCE [LARGE SCALE GENOMIC DNA]</scope>
    <source>
        <strain evidence="16">B10K-DU-011-47</strain>
        <tissue evidence="16">Mixed tissue sample</tissue>
    </source>
</reference>
<keyword evidence="7" id="KW-0863">Zinc-finger</keyword>
<keyword evidence="9" id="KW-0862">Zinc</keyword>
<comment type="subunit">
    <text evidence="13">Interacts with MXD1, MXD3, MXD4, MXI1 and PIWIL1. Self-associates.</text>
</comment>
<dbReference type="Proteomes" id="UP000557426">
    <property type="component" value="Unassembled WGS sequence"/>
</dbReference>
<comment type="subcellular location">
    <subcellularLocation>
        <location evidence="2">Cytoplasm</location>
    </subcellularLocation>
    <subcellularLocation>
        <location evidence="1">Nucleus</location>
    </subcellularLocation>
</comment>
<dbReference type="GO" id="GO:0008270">
    <property type="term" value="F:zinc ion binding"/>
    <property type="evidence" value="ECO:0007669"/>
    <property type="project" value="UniProtKB-KW"/>
</dbReference>
<dbReference type="GO" id="GO:0005737">
    <property type="term" value="C:cytoplasm"/>
    <property type="evidence" value="ECO:0007669"/>
    <property type="project" value="UniProtKB-SubCell"/>
</dbReference>
<dbReference type="SMART" id="SM00333">
    <property type="entry name" value="TUDOR"/>
    <property type="match status" value="2"/>
</dbReference>
<dbReference type="GO" id="GO:0005634">
    <property type="term" value="C:nucleus"/>
    <property type="evidence" value="ECO:0007669"/>
    <property type="project" value="UniProtKB-SubCell"/>
</dbReference>
<evidence type="ECO:0000256" key="5">
    <source>
        <dbReference type="ARBA" id="ARBA00022723"/>
    </source>
</evidence>
<dbReference type="PROSITE" id="PS50304">
    <property type="entry name" value="TUDOR"/>
    <property type="match status" value="2"/>
</dbReference>
<feature type="non-terminal residue" evidence="16">
    <location>
        <position position="1"/>
    </location>
</feature>
<dbReference type="InterPro" id="IPR002999">
    <property type="entry name" value="Tudor"/>
</dbReference>
<keyword evidence="4" id="KW-0963">Cytoplasm</keyword>
<dbReference type="InterPro" id="IPR035437">
    <property type="entry name" value="SNase_OB-fold_sf"/>
</dbReference>
<dbReference type="PANTHER" id="PTHR16442">
    <property type="entry name" value="RING FINGER PROTEIN 17"/>
    <property type="match status" value="1"/>
</dbReference>
<proteinExistence type="predicted"/>
<evidence type="ECO:0000256" key="14">
    <source>
        <dbReference type="ARBA" id="ARBA00072636"/>
    </source>
</evidence>
<name>A0A7L3FKM7_9GRUI</name>
<evidence type="ECO:0000256" key="8">
    <source>
        <dbReference type="ARBA" id="ARBA00022782"/>
    </source>
</evidence>
<evidence type="ECO:0000313" key="17">
    <source>
        <dbReference type="Proteomes" id="UP000557426"/>
    </source>
</evidence>
<evidence type="ECO:0000256" key="13">
    <source>
        <dbReference type="ARBA" id="ARBA00062119"/>
    </source>
</evidence>
<feature type="domain" description="Tudor" evidence="15">
    <location>
        <begin position="273"/>
        <end position="333"/>
    </location>
</feature>
<feature type="non-terminal residue" evidence="16">
    <location>
        <position position="417"/>
    </location>
</feature>
<dbReference type="SUPFAM" id="SSF63748">
    <property type="entry name" value="Tudor/PWWP/MBT"/>
    <property type="match status" value="2"/>
</dbReference>
<evidence type="ECO:0000313" key="16">
    <source>
        <dbReference type="EMBL" id="NXT80085.1"/>
    </source>
</evidence>
<dbReference type="PANTHER" id="PTHR16442:SF1">
    <property type="entry name" value="RING FINGER PROTEIN 17"/>
    <property type="match status" value="1"/>
</dbReference>
<evidence type="ECO:0000256" key="6">
    <source>
        <dbReference type="ARBA" id="ARBA00022737"/>
    </source>
</evidence>
<evidence type="ECO:0000256" key="2">
    <source>
        <dbReference type="ARBA" id="ARBA00004496"/>
    </source>
</evidence>
<gene>
    <name evidence="16" type="primary">Rnf17</name>
    <name evidence="16" type="ORF">ZAPATR_R03628</name>
</gene>
<dbReference type="EMBL" id="VZTU01018692">
    <property type="protein sequence ID" value="NXT80085.1"/>
    <property type="molecule type" value="Genomic_DNA"/>
</dbReference>
<organism evidence="16 17">
    <name type="scientific">Zapornia atra</name>
    <name type="common">Henderson crake</name>
    <dbReference type="NCBI Taxonomy" id="2585822"/>
    <lineage>
        <taxon>Eukaryota</taxon>
        <taxon>Metazoa</taxon>
        <taxon>Chordata</taxon>
        <taxon>Craniata</taxon>
        <taxon>Vertebrata</taxon>
        <taxon>Euteleostomi</taxon>
        <taxon>Archelosauria</taxon>
        <taxon>Archosauria</taxon>
        <taxon>Dinosauria</taxon>
        <taxon>Saurischia</taxon>
        <taxon>Theropoda</taxon>
        <taxon>Coelurosauria</taxon>
        <taxon>Aves</taxon>
        <taxon>Neognathae</taxon>
        <taxon>Neoaves</taxon>
        <taxon>Gruiformes</taxon>
        <taxon>Rallidae</taxon>
        <taxon>Zapornia</taxon>
    </lineage>
</organism>
<dbReference type="Gene3D" id="2.40.50.90">
    <property type="match status" value="1"/>
</dbReference>
<accession>A0A7L3FKM7</accession>
<sequence>KIFQAVVSSIGCDGTIYVIPKSFETELKNLMTEIQNTFKCLGRLEPYSWKKGEACVVRGSDTMWYRGKVVELGVGTVQVQYIDHGCIEKIPPCHLYPTTLYAGIPPFCIPCQLSNTVPVGNFWQQDAVNCLQDLLTNEEVEIHVQKLPDNPWGKLSVRLYFGGMSLSSFMAYQKYCVTEDSQEVQDLELYKGVFPVWPPSYELPPLPVPGDTFPVRVTHFVSPKEVYIWFDPWKNLRQQAAPEGDNTSCDLESLDKALNLCNENVETLPLLTKFQRGMPCLVEYQDGRWYRAKLLSITEFDPVRILVQFVDYGSFSVVPTNRMRQMPSHLLQYPVQAVRAVLAGFKPALCDKNVQRIPYSPEWSVEALWAMIECVEGKQLSASVLTLLPEVTIYLYEDDNNLVHMKLIEMGLAELDE</sequence>
<evidence type="ECO:0000256" key="4">
    <source>
        <dbReference type="ARBA" id="ARBA00022490"/>
    </source>
</evidence>
<dbReference type="AlphaFoldDB" id="A0A7L3FKM7"/>
<keyword evidence="17" id="KW-1185">Reference proteome</keyword>
<keyword evidence="11" id="KW-0539">Nucleus</keyword>
<keyword evidence="3" id="KW-0217">Developmental protein</keyword>
<evidence type="ECO:0000259" key="15">
    <source>
        <dbReference type="PROSITE" id="PS50304"/>
    </source>
</evidence>
<dbReference type="Gene3D" id="2.30.30.140">
    <property type="match status" value="2"/>
</dbReference>
<comment type="function">
    <text evidence="12">Seems to be involved in regulation of transcriptional activity of MYC. In vitro, inhibits DNA-binding activity of Mad-MAX heterodimers. Can recruit Mad transcriptional repressors (MXD1, MXD3, MXD4 and MXI1) to the cytoplasm. May be involved in spermiogenesis.</text>
</comment>
<evidence type="ECO:0000256" key="10">
    <source>
        <dbReference type="ARBA" id="ARBA00022871"/>
    </source>
</evidence>
<comment type="caution">
    <text evidence="16">The sequence shown here is derived from an EMBL/GenBank/DDBJ whole genome shotgun (WGS) entry which is preliminary data.</text>
</comment>
<feature type="domain" description="Tudor" evidence="15">
    <location>
        <begin position="48"/>
        <end position="105"/>
    </location>
</feature>
<evidence type="ECO:0000256" key="9">
    <source>
        <dbReference type="ARBA" id="ARBA00022833"/>
    </source>
</evidence>
<keyword evidence="10" id="KW-0744">Spermatogenesis</keyword>
<evidence type="ECO:0000256" key="12">
    <source>
        <dbReference type="ARBA" id="ARBA00057086"/>
    </source>
</evidence>
<evidence type="ECO:0000256" key="11">
    <source>
        <dbReference type="ARBA" id="ARBA00023242"/>
    </source>
</evidence>
<dbReference type="FunFam" id="2.30.30.140:FF:000114">
    <property type="entry name" value="RING finger protein 17"/>
    <property type="match status" value="1"/>
</dbReference>
<keyword evidence="8" id="KW-0221">Differentiation</keyword>
<dbReference type="Pfam" id="PF00567">
    <property type="entry name" value="TUDOR"/>
    <property type="match status" value="2"/>
</dbReference>
<dbReference type="GO" id="GO:0030154">
    <property type="term" value="P:cell differentiation"/>
    <property type="evidence" value="ECO:0007669"/>
    <property type="project" value="UniProtKB-KW"/>
</dbReference>
<evidence type="ECO:0000256" key="3">
    <source>
        <dbReference type="ARBA" id="ARBA00022473"/>
    </source>
</evidence>
<evidence type="ECO:0000256" key="1">
    <source>
        <dbReference type="ARBA" id="ARBA00004123"/>
    </source>
</evidence>
<protein>
    <recommendedName>
        <fullName evidence="14">RING finger protein 17</fullName>
    </recommendedName>
</protein>
<keyword evidence="5" id="KW-0479">Metal-binding</keyword>
<keyword evidence="6" id="KW-0677">Repeat</keyword>
<dbReference type="GO" id="GO:0007283">
    <property type="term" value="P:spermatogenesis"/>
    <property type="evidence" value="ECO:0007669"/>
    <property type="project" value="UniProtKB-KW"/>
</dbReference>
<evidence type="ECO:0000256" key="7">
    <source>
        <dbReference type="ARBA" id="ARBA00022771"/>
    </source>
</evidence>